<dbReference type="AlphaFoldDB" id="A0A9E7U9V9"/>
<dbReference type="InterPro" id="IPR008978">
    <property type="entry name" value="HSP20-like_chaperone"/>
</dbReference>
<dbReference type="EMBL" id="CP104003">
    <property type="protein sequence ID" value="UWM53568.1"/>
    <property type="molecule type" value="Genomic_DNA"/>
</dbReference>
<keyword evidence="6" id="KW-1185">Reference proteome</keyword>
<evidence type="ECO:0000259" key="4">
    <source>
        <dbReference type="PROSITE" id="PS01031"/>
    </source>
</evidence>
<feature type="region of interest" description="Disordered" evidence="3">
    <location>
        <begin position="69"/>
        <end position="111"/>
    </location>
</feature>
<dbReference type="PROSITE" id="PS01031">
    <property type="entry name" value="SHSP"/>
    <property type="match status" value="1"/>
</dbReference>
<gene>
    <name evidence="5" type="ORF">N0B31_15665</name>
</gene>
<evidence type="ECO:0000256" key="3">
    <source>
        <dbReference type="SAM" id="MobiDB-lite"/>
    </source>
</evidence>
<sequence length="135" mass="15221">MTRNPFEEMERAFERMGKQLEGFGPEVVSQTIRVDVVDDGDAYVVTADLPGFDRADIEVKLADRRLELAAERDEETTEEGPDYLRRERRRGSLRRTVPLPGRVDSEGTEANYDNGVLTVTLPKHESESGVDIPVN</sequence>
<name>A0A9E7U9V9_9EURY</name>
<dbReference type="GeneID" id="74943889"/>
<dbReference type="Gene3D" id="2.60.40.790">
    <property type="match status" value="1"/>
</dbReference>
<feature type="domain" description="SHSP" evidence="4">
    <location>
        <begin position="25"/>
        <end position="135"/>
    </location>
</feature>
<evidence type="ECO:0000256" key="1">
    <source>
        <dbReference type="PROSITE-ProRule" id="PRU00285"/>
    </source>
</evidence>
<protein>
    <submittedName>
        <fullName evidence="5">Hsp20/alpha crystallin family protein</fullName>
    </submittedName>
</protein>
<dbReference type="CDD" id="cd06464">
    <property type="entry name" value="ACD_sHsps-like"/>
    <property type="match status" value="1"/>
</dbReference>
<dbReference type="KEGG" id="ssai:N0B31_15665"/>
<evidence type="ECO:0000256" key="2">
    <source>
        <dbReference type="RuleBase" id="RU003616"/>
    </source>
</evidence>
<reference evidence="5" key="1">
    <citation type="submission" date="2022-09" db="EMBL/GenBank/DDBJ databases">
        <title>Diverse halophilic archaea isolated from saline environments.</title>
        <authorList>
            <person name="Cui H.-L."/>
        </authorList>
    </citation>
    <scope>NUCLEOTIDE SEQUENCE</scope>
    <source>
        <strain evidence="5">ZS-35-S2</strain>
    </source>
</reference>
<feature type="compositionally biased region" description="Acidic residues" evidence="3">
    <location>
        <begin position="72"/>
        <end position="81"/>
    </location>
</feature>
<dbReference type="Proteomes" id="UP001057580">
    <property type="component" value="Chromosome"/>
</dbReference>
<comment type="similarity">
    <text evidence="1 2">Belongs to the small heat shock protein (HSP20) family.</text>
</comment>
<evidence type="ECO:0000313" key="5">
    <source>
        <dbReference type="EMBL" id="UWM53568.1"/>
    </source>
</evidence>
<organism evidence="5 6">
    <name type="scientific">Salinirubellus salinus</name>
    <dbReference type="NCBI Taxonomy" id="1364945"/>
    <lineage>
        <taxon>Archaea</taxon>
        <taxon>Methanobacteriati</taxon>
        <taxon>Methanobacteriota</taxon>
        <taxon>Stenosarchaea group</taxon>
        <taxon>Halobacteria</taxon>
        <taxon>Halobacteriales</taxon>
        <taxon>Natronomonadaceae</taxon>
        <taxon>Salinirubellus</taxon>
    </lineage>
</organism>
<dbReference type="InterPro" id="IPR002068">
    <property type="entry name" value="A-crystallin/Hsp20_dom"/>
</dbReference>
<dbReference type="InterPro" id="IPR031107">
    <property type="entry name" value="Small_HSP"/>
</dbReference>
<accession>A0A9E7U9V9</accession>
<evidence type="ECO:0000313" key="6">
    <source>
        <dbReference type="Proteomes" id="UP001057580"/>
    </source>
</evidence>
<proteinExistence type="inferred from homology"/>
<dbReference type="PANTHER" id="PTHR11527">
    <property type="entry name" value="HEAT-SHOCK PROTEIN 20 FAMILY MEMBER"/>
    <property type="match status" value="1"/>
</dbReference>
<dbReference type="Pfam" id="PF00011">
    <property type="entry name" value="HSP20"/>
    <property type="match status" value="1"/>
</dbReference>
<dbReference type="RefSeq" id="WP_260592562.1">
    <property type="nucleotide sequence ID" value="NZ_CP104003.1"/>
</dbReference>
<dbReference type="SUPFAM" id="SSF49764">
    <property type="entry name" value="HSP20-like chaperones"/>
    <property type="match status" value="1"/>
</dbReference>